<evidence type="ECO:0000256" key="1">
    <source>
        <dbReference type="SAM" id="Coils"/>
    </source>
</evidence>
<proteinExistence type="predicted"/>
<evidence type="ECO:0000313" key="3">
    <source>
        <dbReference type="Proteomes" id="UP000000600"/>
    </source>
</evidence>
<organism evidence="2 3">
    <name type="scientific">Paramecium tetraurelia</name>
    <dbReference type="NCBI Taxonomy" id="5888"/>
    <lineage>
        <taxon>Eukaryota</taxon>
        <taxon>Sar</taxon>
        <taxon>Alveolata</taxon>
        <taxon>Ciliophora</taxon>
        <taxon>Intramacronucleata</taxon>
        <taxon>Oligohymenophorea</taxon>
        <taxon>Peniculida</taxon>
        <taxon>Parameciidae</taxon>
        <taxon>Paramecium</taxon>
    </lineage>
</organism>
<dbReference type="AlphaFoldDB" id="A0BFD5"/>
<keyword evidence="3" id="KW-1185">Reference proteome</keyword>
<dbReference type="EMBL" id="CT867991">
    <property type="protein sequence ID" value="CAK57252.1"/>
    <property type="molecule type" value="Genomic_DNA"/>
</dbReference>
<feature type="coiled-coil region" evidence="1">
    <location>
        <begin position="3"/>
        <end position="30"/>
    </location>
</feature>
<sequence>MSIRRSIIQKKDLRNDFKKQEQNLPDLSDKFRKVFEICGDEIISCLTKKEQIQLRSVCRISFYMVQSYQVWNMMIFDSDQISQATTNDSNMKESFLKNSFYSKVGKSRPSTQETVQKEQWLIKPANYNPPQKKLIFLKNKNKIEDNILSDEDLKQTITVWTLNLNSLEKQINLAKNQTDSFIQEITLWTDHINLLQEFQKEYQLEHVGKILQILKQKSILDVGLERKRRILQDILNSLLNDFALKKQYSIDIQSLKPVCQSLLQVKLADFYQEIPNQLWSKIDQIQNRFDKIFNIRKEFFFMKLFQITQKIFSINLSWIVGFSNYELTLNLLDLIGNCFVFYHKIQRHSFGEKKFNQNQPQHSQNELYFQNYKKSIDDIMKMLKLNKKLYDNQKENLQVQALLQGYKQQTFDQFQEKQQWAQIYKTWKEKYQNIKKQPQGEPESQEGISFGFFQTKMSWSIQ</sequence>
<evidence type="ECO:0008006" key="4">
    <source>
        <dbReference type="Google" id="ProtNLM"/>
    </source>
</evidence>
<reference evidence="2 3" key="1">
    <citation type="journal article" date="2006" name="Nature">
        <title>Global trends of whole-genome duplications revealed by the ciliate Paramecium tetraurelia.</title>
        <authorList>
            <consortium name="Genoscope"/>
            <person name="Aury J.-M."/>
            <person name="Jaillon O."/>
            <person name="Duret L."/>
            <person name="Noel B."/>
            <person name="Jubin C."/>
            <person name="Porcel B.M."/>
            <person name="Segurens B."/>
            <person name="Daubin V."/>
            <person name="Anthouard V."/>
            <person name="Aiach N."/>
            <person name="Arnaiz O."/>
            <person name="Billaut A."/>
            <person name="Beisson J."/>
            <person name="Blanc I."/>
            <person name="Bouhouche K."/>
            <person name="Camara F."/>
            <person name="Duharcourt S."/>
            <person name="Guigo R."/>
            <person name="Gogendeau D."/>
            <person name="Katinka M."/>
            <person name="Keller A.-M."/>
            <person name="Kissmehl R."/>
            <person name="Klotz C."/>
            <person name="Koll F."/>
            <person name="Le Moue A."/>
            <person name="Lepere C."/>
            <person name="Malinsky S."/>
            <person name="Nowacki M."/>
            <person name="Nowak J.K."/>
            <person name="Plattner H."/>
            <person name="Poulain J."/>
            <person name="Ruiz F."/>
            <person name="Serrano V."/>
            <person name="Zagulski M."/>
            <person name="Dessen P."/>
            <person name="Betermier M."/>
            <person name="Weissenbach J."/>
            <person name="Scarpelli C."/>
            <person name="Schachter V."/>
            <person name="Sperling L."/>
            <person name="Meyer E."/>
            <person name="Cohen J."/>
            <person name="Wincker P."/>
        </authorList>
    </citation>
    <scope>NUCLEOTIDE SEQUENCE [LARGE SCALE GENOMIC DNA]</scope>
    <source>
        <strain evidence="2 3">Stock d4-2</strain>
    </source>
</reference>
<dbReference type="Proteomes" id="UP000000600">
    <property type="component" value="Unassembled WGS sequence"/>
</dbReference>
<dbReference type="KEGG" id="ptm:GSPATT00028287001"/>
<feature type="coiled-coil region" evidence="1">
    <location>
        <begin position="157"/>
        <end position="184"/>
    </location>
</feature>
<accession>A0BFD5</accession>
<dbReference type="OrthoDB" id="298666at2759"/>
<keyword evidence="1" id="KW-0175">Coiled coil</keyword>
<name>A0BFD5_PARTE</name>
<protein>
    <recommendedName>
        <fullName evidence="4">Dynein heavy chain tail domain-containing protein</fullName>
    </recommendedName>
</protein>
<dbReference type="InParanoid" id="A0BFD5"/>
<evidence type="ECO:0000313" key="2">
    <source>
        <dbReference type="EMBL" id="CAK57252.1"/>
    </source>
</evidence>
<dbReference type="GeneID" id="5010434"/>
<dbReference type="RefSeq" id="XP_001424650.1">
    <property type="nucleotide sequence ID" value="XM_001424613.1"/>
</dbReference>
<gene>
    <name evidence="2" type="ORF">GSPATT00028287001</name>
</gene>
<dbReference type="HOGENOM" id="CLU_584570_0_0_1"/>